<dbReference type="InterPro" id="IPR001126">
    <property type="entry name" value="UmuC"/>
</dbReference>
<dbReference type="Pfam" id="PF00817">
    <property type="entry name" value="IMS"/>
    <property type="match status" value="1"/>
</dbReference>
<keyword evidence="8" id="KW-1185">Reference proteome</keyword>
<evidence type="ECO:0000256" key="3">
    <source>
        <dbReference type="ARBA" id="ARBA00022695"/>
    </source>
</evidence>
<dbReference type="RefSeq" id="WP_126809621.1">
    <property type="nucleotide sequence ID" value="NZ_NGKA01000016.1"/>
</dbReference>
<proteinExistence type="inferred from homology"/>
<dbReference type="InterPro" id="IPR043128">
    <property type="entry name" value="Rev_trsase/Diguanyl_cyclase"/>
</dbReference>
<dbReference type="GO" id="GO:0009432">
    <property type="term" value="P:SOS response"/>
    <property type="evidence" value="ECO:0007669"/>
    <property type="project" value="TreeGrafter"/>
</dbReference>
<dbReference type="GO" id="GO:0003684">
    <property type="term" value="F:damaged DNA binding"/>
    <property type="evidence" value="ECO:0007669"/>
    <property type="project" value="InterPro"/>
</dbReference>
<dbReference type="AlphaFoldDB" id="A0A430APU1"/>
<dbReference type="Pfam" id="PF11798">
    <property type="entry name" value="IMS_HHH"/>
    <property type="match status" value="1"/>
</dbReference>
<dbReference type="CDD" id="cd01700">
    <property type="entry name" value="PolY_Pol_V_umuC"/>
    <property type="match status" value="1"/>
</dbReference>
<keyword evidence="2" id="KW-0515">Mutator protein</keyword>
<dbReference type="Pfam" id="PF11799">
    <property type="entry name" value="IMS_C"/>
    <property type="match status" value="1"/>
</dbReference>
<reference evidence="7 8" key="1">
    <citation type="submission" date="2017-05" db="EMBL/GenBank/DDBJ databases">
        <title>Vagococcus spp. assemblies.</title>
        <authorList>
            <person name="Gulvik C.A."/>
        </authorList>
    </citation>
    <scope>NUCLEOTIDE SEQUENCE [LARGE SCALE GENOMIC DNA]</scope>
    <source>
        <strain evidence="7 8">CCUG 51432</strain>
    </source>
</reference>
<evidence type="ECO:0000313" key="8">
    <source>
        <dbReference type="Proteomes" id="UP000287605"/>
    </source>
</evidence>
<keyword evidence="4" id="KW-0235">DNA replication</keyword>
<evidence type="ECO:0000256" key="1">
    <source>
        <dbReference type="ARBA" id="ARBA00010945"/>
    </source>
</evidence>
<dbReference type="SUPFAM" id="SSF56672">
    <property type="entry name" value="DNA/RNA polymerases"/>
    <property type="match status" value="1"/>
</dbReference>
<dbReference type="InterPro" id="IPR043502">
    <property type="entry name" value="DNA/RNA_pol_sf"/>
</dbReference>
<keyword evidence="5" id="KW-0239">DNA-directed DNA polymerase</keyword>
<dbReference type="Gene3D" id="3.30.70.270">
    <property type="match status" value="1"/>
</dbReference>
<evidence type="ECO:0000256" key="4">
    <source>
        <dbReference type="ARBA" id="ARBA00022705"/>
    </source>
</evidence>
<name>A0A430APU1_9ENTE</name>
<dbReference type="OrthoDB" id="9808813at2"/>
<gene>
    <name evidence="7" type="ORF">CBF29_10190</name>
</gene>
<dbReference type="InterPro" id="IPR024728">
    <property type="entry name" value="PolY_HhH_motif"/>
</dbReference>
<dbReference type="Proteomes" id="UP000287605">
    <property type="component" value="Unassembled WGS sequence"/>
</dbReference>
<evidence type="ECO:0000259" key="6">
    <source>
        <dbReference type="PROSITE" id="PS50173"/>
    </source>
</evidence>
<keyword evidence="5" id="KW-0808">Transferase</keyword>
<dbReference type="Gene3D" id="3.40.1170.60">
    <property type="match status" value="1"/>
</dbReference>
<evidence type="ECO:0000256" key="5">
    <source>
        <dbReference type="ARBA" id="ARBA00022932"/>
    </source>
</evidence>
<keyword evidence="3" id="KW-0548">Nucleotidyltransferase</keyword>
<dbReference type="GO" id="GO:0042276">
    <property type="term" value="P:error-prone translesion synthesis"/>
    <property type="evidence" value="ECO:0007669"/>
    <property type="project" value="TreeGrafter"/>
</dbReference>
<dbReference type="GO" id="GO:0005829">
    <property type="term" value="C:cytosol"/>
    <property type="evidence" value="ECO:0007669"/>
    <property type="project" value="TreeGrafter"/>
</dbReference>
<comment type="caution">
    <text evidence="7">The sequence shown here is derived from an EMBL/GenBank/DDBJ whole genome shotgun (WGS) entry which is preliminary data.</text>
</comment>
<dbReference type="SUPFAM" id="SSF100879">
    <property type="entry name" value="Lesion bypass DNA polymerase (Y-family), little finger domain"/>
    <property type="match status" value="1"/>
</dbReference>
<dbReference type="GO" id="GO:0003887">
    <property type="term" value="F:DNA-directed DNA polymerase activity"/>
    <property type="evidence" value="ECO:0007669"/>
    <property type="project" value="UniProtKB-KW"/>
</dbReference>
<comment type="similarity">
    <text evidence="1">Belongs to the DNA polymerase type-Y family.</text>
</comment>
<dbReference type="PANTHER" id="PTHR11076">
    <property type="entry name" value="DNA REPAIR POLYMERASE UMUC / TRANSFERASE FAMILY MEMBER"/>
    <property type="match status" value="1"/>
</dbReference>
<dbReference type="InterPro" id="IPR017961">
    <property type="entry name" value="DNA_pol_Y-fam_little_finger"/>
</dbReference>
<evidence type="ECO:0000313" key="7">
    <source>
        <dbReference type="EMBL" id="RSU10148.1"/>
    </source>
</evidence>
<accession>A0A430APU1</accession>
<dbReference type="EMBL" id="NGKA01000016">
    <property type="protein sequence ID" value="RSU10148.1"/>
    <property type="molecule type" value="Genomic_DNA"/>
</dbReference>
<dbReference type="Gene3D" id="3.30.1490.100">
    <property type="entry name" value="DNA polymerase, Y-family, little finger domain"/>
    <property type="match status" value="1"/>
</dbReference>
<dbReference type="GO" id="GO:0006260">
    <property type="term" value="P:DNA replication"/>
    <property type="evidence" value="ECO:0007669"/>
    <property type="project" value="UniProtKB-KW"/>
</dbReference>
<sequence length="444" mass="50467">MSNFDYSLEPLRDVLLIDAKSFYASCECVARGKHPLKTMLVVMSTTDNTGNGLVLAASPLAKKILGISNVTRADDVPDHPDLIRVTPRMNYYIEENIKINNIFRKYVADEDLFIYSIDESILDITRTLNLFFPDKTLTRRQKRWKFARMIQLAVKNKTGIYLTVGIGDNPLLAKLALDNESKHSKTFISEWRYEDVKNKVWHIHPMTDFWGIGRKMEKRFSKMGISSIKELANADPNVLNEKLGIMGLQYYHHANGVDRTILSDTAPTVKEKSYGNSQVLHRNYYVQSEIETVVKEMAEQVAARIRRHGFQTSCVNLYIGFSYHEKKTGFSHQMKIPATDSTKELSKSLIILFRKHYQGEAVRHIGVTYSKLTDINQVQMNLFEPYEELVKNENLDKIIDNIRRKYGFTAIVHANSLSDGARSIARSDLVSGHHGGGAGGLDGL</sequence>
<evidence type="ECO:0000256" key="2">
    <source>
        <dbReference type="ARBA" id="ARBA00022457"/>
    </source>
</evidence>
<dbReference type="PROSITE" id="PS50173">
    <property type="entry name" value="UMUC"/>
    <property type="match status" value="1"/>
</dbReference>
<feature type="domain" description="UmuC" evidence="6">
    <location>
        <begin position="14"/>
        <end position="213"/>
    </location>
</feature>
<dbReference type="InterPro" id="IPR036775">
    <property type="entry name" value="DNA_pol_Y-fam_lit_finger_sf"/>
</dbReference>
<protein>
    <submittedName>
        <fullName evidence="7">Excinuclease ABC subunit A</fullName>
    </submittedName>
</protein>
<dbReference type="GO" id="GO:0006281">
    <property type="term" value="P:DNA repair"/>
    <property type="evidence" value="ECO:0007669"/>
    <property type="project" value="InterPro"/>
</dbReference>
<organism evidence="7 8">
    <name type="scientific">Vagococcus elongatus</name>
    <dbReference type="NCBI Taxonomy" id="180344"/>
    <lineage>
        <taxon>Bacteria</taxon>
        <taxon>Bacillati</taxon>
        <taxon>Bacillota</taxon>
        <taxon>Bacilli</taxon>
        <taxon>Lactobacillales</taxon>
        <taxon>Enterococcaceae</taxon>
        <taxon>Vagococcus</taxon>
    </lineage>
</organism>
<dbReference type="InterPro" id="IPR050116">
    <property type="entry name" value="DNA_polymerase-Y"/>
</dbReference>
<dbReference type="PANTHER" id="PTHR11076:SF35">
    <property type="entry name" value="DNA REPAIR PROTEIN HOMOLOG YOBH"/>
    <property type="match status" value="1"/>
</dbReference>
<dbReference type="Gene3D" id="1.10.150.20">
    <property type="entry name" value="5' to 3' exonuclease, C-terminal subdomain"/>
    <property type="match status" value="1"/>
</dbReference>